<dbReference type="InterPro" id="IPR051616">
    <property type="entry name" value="Cul2-RING_E3_ligase_SR"/>
</dbReference>
<dbReference type="PANTHER" id="PTHR46224">
    <property type="entry name" value="ANKYRIN REPEAT FAMILY PROTEIN"/>
    <property type="match status" value="1"/>
</dbReference>
<dbReference type="SMART" id="SM00248">
    <property type="entry name" value="ANK"/>
    <property type="match status" value="7"/>
</dbReference>
<feature type="repeat" description="ANK" evidence="1">
    <location>
        <begin position="119"/>
        <end position="152"/>
    </location>
</feature>
<dbReference type="Gene3D" id="1.25.40.20">
    <property type="entry name" value="Ankyrin repeat-containing domain"/>
    <property type="match status" value="4"/>
</dbReference>
<evidence type="ECO:0000256" key="2">
    <source>
        <dbReference type="SAM" id="MobiDB-lite"/>
    </source>
</evidence>
<dbReference type="SUPFAM" id="SSF48452">
    <property type="entry name" value="TPR-like"/>
    <property type="match status" value="1"/>
</dbReference>
<name>A0ABC9GM49_9POAL</name>
<dbReference type="PROSITE" id="PS50088">
    <property type="entry name" value="ANK_REPEAT"/>
    <property type="match status" value="5"/>
</dbReference>
<dbReference type="Proteomes" id="UP001497457">
    <property type="component" value="Chromosome 9rd"/>
</dbReference>
<dbReference type="Gene3D" id="1.25.40.10">
    <property type="entry name" value="Tetratricopeptide repeat domain"/>
    <property type="match status" value="1"/>
</dbReference>
<dbReference type="EMBL" id="OZ075119">
    <property type="protein sequence ID" value="CAL5096901.1"/>
    <property type="molecule type" value="Genomic_DNA"/>
</dbReference>
<dbReference type="PANTHER" id="PTHR46224:SF28">
    <property type="match status" value="1"/>
</dbReference>
<gene>
    <name evidence="3" type="ORF">URODEC1_LOCUS117345</name>
</gene>
<dbReference type="SUPFAM" id="SSF48403">
    <property type="entry name" value="Ankyrin repeat"/>
    <property type="match status" value="1"/>
</dbReference>
<dbReference type="AlphaFoldDB" id="A0ABC9GM49"/>
<feature type="repeat" description="ANK" evidence="1">
    <location>
        <begin position="250"/>
        <end position="282"/>
    </location>
</feature>
<dbReference type="PROSITE" id="PS50297">
    <property type="entry name" value="ANK_REP_REGION"/>
    <property type="match status" value="4"/>
</dbReference>
<evidence type="ECO:0000313" key="3">
    <source>
        <dbReference type="EMBL" id="CAL5096901.1"/>
    </source>
</evidence>
<dbReference type="PRINTS" id="PR01415">
    <property type="entry name" value="ANKYRIN"/>
</dbReference>
<dbReference type="Pfam" id="PF12796">
    <property type="entry name" value="Ank_2"/>
    <property type="match status" value="3"/>
</dbReference>
<dbReference type="InterPro" id="IPR011990">
    <property type="entry name" value="TPR-like_helical_dom_sf"/>
</dbReference>
<accession>A0ABC9GM49</accession>
<proteinExistence type="predicted"/>
<keyword evidence="4" id="KW-1185">Reference proteome</keyword>
<feature type="repeat" description="ANK" evidence="1">
    <location>
        <begin position="219"/>
        <end position="251"/>
    </location>
</feature>
<feature type="region of interest" description="Disordered" evidence="2">
    <location>
        <begin position="431"/>
        <end position="473"/>
    </location>
</feature>
<evidence type="ECO:0000313" key="4">
    <source>
        <dbReference type="Proteomes" id="UP001497457"/>
    </source>
</evidence>
<dbReference type="InterPro" id="IPR036770">
    <property type="entry name" value="Ankyrin_rpt-contain_sf"/>
</dbReference>
<feature type="repeat" description="ANK" evidence="1">
    <location>
        <begin position="186"/>
        <end position="218"/>
    </location>
</feature>
<evidence type="ECO:0000256" key="1">
    <source>
        <dbReference type="PROSITE-ProRule" id="PRU00023"/>
    </source>
</evidence>
<dbReference type="InterPro" id="IPR002110">
    <property type="entry name" value="Ankyrin_rpt"/>
</dbReference>
<feature type="region of interest" description="Disordered" evidence="2">
    <location>
        <begin position="1"/>
        <end position="38"/>
    </location>
</feature>
<keyword evidence="1" id="KW-0040">ANK repeat</keyword>
<reference evidence="3" key="1">
    <citation type="submission" date="2024-10" db="EMBL/GenBank/DDBJ databases">
        <authorList>
            <person name="Ryan C."/>
        </authorList>
    </citation>
    <scope>NUCLEOTIDE SEQUENCE [LARGE SCALE GENOMIC DNA]</scope>
</reference>
<protein>
    <submittedName>
        <fullName evidence="3">Uncharacterized protein</fullName>
    </submittedName>
</protein>
<organism evidence="3 4">
    <name type="scientific">Urochloa decumbens</name>
    <dbReference type="NCBI Taxonomy" id="240449"/>
    <lineage>
        <taxon>Eukaryota</taxon>
        <taxon>Viridiplantae</taxon>
        <taxon>Streptophyta</taxon>
        <taxon>Embryophyta</taxon>
        <taxon>Tracheophyta</taxon>
        <taxon>Spermatophyta</taxon>
        <taxon>Magnoliopsida</taxon>
        <taxon>Liliopsida</taxon>
        <taxon>Poales</taxon>
        <taxon>Poaceae</taxon>
        <taxon>PACMAD clade</taxon>
        <taxon>Panicoideae</taxon>
        <taxon>Panicodae</taxon>
        <taxon>Paniceae</taxon>
        <taxon>Melinidinae</taxon>
        <taxon>Urochloa</taxon>
    </lineage>
</organism>
<feature type="repeat" description="ANK" evidence="1">
    <location>
        <begin position="153"/>
        <end position="185"/>
    </location>
</feature>
<sequence>MAAPAGSPDDDLSAFGKSSLRPQLDLQPPQVPENSDGDVDRAVADLLAAAFDGDIPRARKFAKKLVKAGMAVDEAVAAVGDPESKRHGPLHLAAAAGKVEMCKLLIKDFHANVDATDVHGATPLVFAVQGTGSTAVVSLLLSHGADANKGDTGGIVPLHIAAERGFYEVAELLLSEGADVDPICENGGAPVHIAAKHGHAELLKLLLQNEADSDRFSRSFNTPLVVSLFGSSEECLEILIEAGADVNAGSPVTPLTVAAGKGLADCIEFLLEADADANIPDEVKWQNAVEIAALKGHEECVELLFPATTPLPEYADWSIDGIIQHGKTVRLRQAYKIKAEGDAAFRKKDYQLASSRYILALDMDPDDSTMYAKRSLCFQHMNDKESALADANAYRDMQLDLPDSGDEEEVAPLKLVQEYCRGIEALMSGLNLGPESGPADKGSSTKAAPGPPLRRSTRARKPNAYYSGPEWAS</sequence>